<keyword evidence="9" id="KW-1185">Reference proteome</keyword>
<dbReference type="AlphaFoldDB" id="A0A2J6RBN2"/>
<feature type="transmembrane region" description="Helical" evidence="7">
    <location>
        <begin position="56"/>
        <end position="74"/>
    </location>
</feature>
<evidence type="ECO:0000256" key="6">
    <source>
        <dbReference type="ARBA" id="ARBA00037968"/>
    </source>
</evidence>
<comment type="subcellular location">
    <subcellularLocation>
        <location evidence="1">Membrane</location>
        <topology evidence="1">Multi-pass membrane protein</topology>
    </subcellularLocation>
</comment>
<reference evidence="8 9" key="1">
    <citation type="submission" date="2016-04" db="EMBL/GenBank/DDBJ databases">
        <title>A degradative enzymes factory behind the ericoid mycorrhizal symbiosis.</title>
        <authorList>
            <consortium name="DOE Joint Genome Institute"/>
            <person name="Martino E."/>
            <person name="Morin E."/>
            <person name="Grelet G."/>
            <person name="Kuo A."/>
            <person name="Kohler A."/>
            <person name="Daghino S."/>
            <person name="Barry K."/>
            <person name="Choi C."/>
            <person name="Cichocki N."/>
            <person name="Clum A."/>
            <person name="Copeland A."/>
            <person name="Hainaut M."/>
            <person name="Haridas S."/>
            <person name="Labutti K."/>
            <person name="Lindquist E."/>
            <person name="Lipzen A."/>
            <person name="Khouja H.-R."/>
            <person name="Murat C."/>
            <person name="Ohm R."/>
            <person name="Olson A."/>
            <person name="Spatafora J."/>
            <person name="Veneault-Fourrey C."/>
            <person name="Henrissat B."/>
            <person name="Grigoriev I."/>
            <person name="Martin F."/>
            <person name="Perotto S."/>
        </authorList>
    </citation>
    <scope>NUCLEOTIDE SEQUENCE [LARGE SCALE GENOMIC DNA]</scope>
    <source>
        <strain evidence="8 9">F</strain>
    </source>
</reference>
<evidence type="ECO:0000313" key="8">
    <source>
        <dbReference type="EMBL" id="PMD35923.1"/>
    </source>
</evidence>
<dbReference type="Pfam" id="PF07690">
    <property type="entry name" value="MFS_1"/>
    <property type="match status" value="1"/>
</dbReference>
<dbReference type="OrthoDB" id="3639251at2759"/>
<keyword evidence="2" id="KW-0813">Transport</keyword>
<dbReference type="InterPro" id="IPR036259">
    <property type="entry name" value="MFS_trans_sf"/>
</dbReference>
<feature type="transmembrane region" description="Helical" evidence="7">
    <location>
        <begin position="101"/>
        <end position="122"/>
    </location>
</feature>
<keyword evidence="4 7" id="KW-1133">Transmembrane helix</keyword>
<evidence type="ECO:0000256" key="1">
    <source>
        <dbReference type="ARBA" id="ARBA00004141"/>
    </source>
</evidence>
<feature type="transmembrane region" description="Helical" evidence="7">
    <location>
        <begin position="420"/>
        <end position="442"/>
    </location>
</feature>
<evidence type="ECO:0000256" key="5">
    <source>
        <dbReference type="ARBA" id="ARBA00023136"/>
    </source>
</evidence>
<evidence type="ECO:0000313" key="9">
    <source>
        <dbReference type="Proteomes" id="UP000235786"/>
    </source>
</evidence>
<evidence type="ECO:0000256" key="4">
    <source>
        <dbReference type="ARBA" id="ARBA00022989"/>
    </source>
</evidence>
<gene>
    <name evidence="8" type="ORF">L207DRAFT_601848</name>
</gene>
<keyword evidence="3 7" id="KW-0812">Transmembrane</keyword>
<accession>A0A2J6RBN2</accession>
<protein>
    <submittedName>
        <fullName evidence="8">MFS general substrate transporter</fullName>
    </submittedName>
</protein>
<sequence length="479" mass="54786">MPCCIPDFRASEAGSAQAAGSLPTRHLASSFRTQPRVKRRWYQWYADTDTPAERTLLIKMDLLILSYAFLGFWVKYIDNGNLTNAYVSGMKEDLGFYGNQFVQLQTVYTVAYTVFMIPLTLLAAKYRNVIPACDLLWGVFTLLQYRANSFGELAAYRFMVGAFESVYFTSIHYTLGSWYRTDELSRRAGIFYMSTGLGTMSTGFLASGVIIHLDGVNGLAGWRWLFIVCAIITFPVSIYGFIFFPSTPDKTKSWFLTDAEKELARERMRKTGGKPPTGFSGWKTIYRFLGRWHFWALVLFQMPWGWSSQASSNGAYTLWIKSLKRYDVSEVNLLSTVHPGVGIFFVWFYSFLSDALQTKMPIIVVQCLFQFGMQFAFVFWKSSFNFKWAAVATGYAQVALSPIVYSWANEICREDAEERAFVIASMLAISNSFSAWIPLLVWPTTSAPYYHKGYVFSEVNMIAFAATTIALWWWDRRDQ</sequence>
<dbReference type="SUPFAM" id="SSF103473">
    <property type="entry name" value="MFS general substrate transporter"/>
    <property type="match status" value="1"/>
</dbReference>
<dbReference type="GO" id="GO:0022857">
    <property type="term" value="F:transmembrane transporter activity"/>
    <property type="evidence" value="ECO:0007669"/>
    <property type="project" value="InterPro"/>
</dbReference>
<feature type="transmembrane region" description="Helical" evidence="7">
    <location>
        <begin position="224"/>
        <end position="244"/>
    </location>
</feature>
<evidence type="ECO:0000256" key="3">
    <source>
        <dbReference type="ARBA" id="ARBA00022692"/>
    </source>
</evidence>
<feature type="transmembrane region" description="Helical" evidence="7">
    <location>
        <begin position="454"/>
        <end position="474"/>
    </location>
</feature>
<name>A0A2J6RBN2_HYAVF</name>
<dbReference type="PANTHER" id="PTHR43791">
    <property type="entry name" value="PERMEASE-RELATED"/>
    <property type="match status" value="1"/>
</dbReference>
<dbReference type="EMBL" id="KZ613951">
    <property type="protein sequence ID" value="PMD35923.1"/>
    <property type="molecule type" value="Genomic_DNA"/>
</dbReference>
<dbReference type="PANTHER" id="PTHR43791:SF15">
    <property type="entry name" value="TRANSPORTER SEO1-RELATED"/>
    <property type="match status" value="1"/>
</dbReference>
<proteinExistence type="inferred from homology"/>
<feature type="transmembrane region" description="Helical" evidence="7">
    <location>
        <begin position="190"/>
        <end position="212"/>
    </location>
</feature>
<feature type="transmembrane region" description="Helical" evidence="7">
    <location>
        <begin position="331"/>
        <end position="350"/>
    </location>
</feature>
<evidence type="ECO:0000256" key="7">
    <source>
        <dbReference type="SAM" id="Phobius"/>
    </source>
</evidence>
<feature type="transmembrane region" description="Helical" evidence="7">
    <location>
        <begin position="386"/>
        <end position="408"/>
    </location>
</feature>
<dbReference type="FunFam" id="1.20.1250.20:FF:000065">
    <property type="entry name" value="Putative MFS pantothenate transporter"/>
    <property type="match status" value="1"/>
</dbReference>
<dbReference type="Proteomes" id="UP000235786">
    <property type="component" value="Unassembled WGS sequence"/>
</dbReference>
<dbReference type="Gene3D" id="1.20.1250.20">
    <property type="entry name" value="MFS general substrate transporter like domains"/>
    <property type="match status" value="2"/>
</dbReference>
<comment type="similarity">
    <text evidence="6">Belongs to the major facilitator superfamily. Allantoate permease family.</text>
</comment>
<dbReference type="GO" id="GO:0016020">
    <property type="term" value="C:membrane"/>
    <property type="evidence" value="ECO:0007669"/>
    <property type="project" value="UniProtKB-SubCell"/>
</dbReference>
<evidence type="ECO:0000256" key="2">
    <source>
        <dbReference type="ARBA" id="ARBA00022448"/>
    </source>
</evidence>
<keyword evidence="5 7" id="KW-0472">Membrane</keyword>
<dbReference type="InterPro" id="IPR011701">
    <property type="entry name" value="MFS"/>
</dbReference>
<organism evidence="8 9">
    <name type="scientific">Hyaloscypha variabilis (strain UAMH 11265 / GT02V1 / F)</name>
    <name type="common">Meliniomyces variabilis</name>
    <dbReference type="NCBI Taxonomy" id="1149755"/>
    <lineage>
        <taxon>Eukaryota</taxon>
        <taxon>Fungi</taxon>
        <taxon>Dikarya</taxon>
        <taxon>Ascomycota</taxon>
        <taxon>Pezizomycotina</taxon>
        <taxon>Leotiomycetes</taxon>
        <taxon>Helotiales</taxon>
        <taxon>Hyaloscyphaceae</taxon>
        <taxon>Hyaloscypha</taxon>
        <taxon>Hyaloscypha variabilis</taxon>
    </lineage>
</organism>